<dbReference type="PANTHER" id="PTHR47534:SF3">
    <property type="entry name" value="ALCOHOL DEHYDROGENASE-LIKE C-TERMINAL DOMAIN-CONTAINING PROTEIN"/>
    <property type="match status" value="1"/>
</dbReference>
<dbReference type="OrthoDB" id="2898509at2759"/>
<dbReference type="GeneID" id="28830166"/>
<dbReference type="EMBL" id="KQ947426">
    <property type="protein sequence ID" value="KUJ11754.1"/>
    <property type="molecule type" value="Genomic_DNA"/>
</dbReference>
<reference evidence="2 3" key="1">
    <citation type="submission" date="2015-10" db="EMBL/GenBank/DDBJ databases">
        <title>Full genome of DAOMC 229536 Phialocephala scopiformis, a fungal endophyte of spruce producing the potent anti-insectan compound rugulosin.</title>
        <authorList>
            <consortium name="DOE Joint Genome Institute"/>
            <person name="Walker A.K."/>
            <person name="Frasz S.L."/>
            <person name="Seifert K.A."/>
            <person name="Miller J.D."/>
            <person name="Mondo S.J."/>
            <person name="Labutti K."/>
            <person name="Lipzen A."/>
            <person name="Dockter R."/>
            <person name="Kennedy M."/>
            <person name="Grigoriev I.V."/>
            <person name="Spatafora J.W."/>
        </authorList>
    </citation>
    <scope>NUCLEOTIDE SEQUENCE [LARGE SCALE GENOMIC DNA]</scope>
    <source>
        <strain evidence="2 3">CBS 120377</strain>
    </source>
</reference>
<evidence type="ECO:0000313" key="2">
    <source>
        <dbReference type="EMBL" id="KUJ11754.1"/>
    </source>
</evidence>
<sequence>MVNIKSVRESNLAFKLSGHASGLVAVFVGATSGIGKGTLKQFAKYAQAPKVYILGRSKKAAHPLLDELQASNPQSKFEFIETEISLMKNVDLACDQIKANEKKVDILFTSPGYLSFDSRKESVEGMDIPHALRYYTRLRFAYNLIPLLLESPNPRVVSILAGGQESEIDINDLEVRNDFSFIKAAKNGTTQTTLAFEELAKSYPSISFLHKYPGFVNTGVIARLLSTAPGIFYYPAALASFLVLPILNLFSTSEDEAGERGLFLVTSARYPPAKPKTEFVGVEVQGIPVATASVVKDGQGNGVYRLTSDDESAPESPVLPGYRLDHVDKTVWEETVAAWDRALEKST</sequence>
<dbReference type="FunCoup" id="A0A194WVQ2">
    <property type="interactions" value="44"/>
</dbReference>
<dbReference type="AlphaFoldDB" id="A0A194WVQ2"/>
<dbReference type="SUPFAM" id="SSF51735">
    <property type="entry name" value="NAD(P)-binding Rossmann-fold domains"/>
    <property type="match status" value="1"/>
</dbReference>
<organism evidence="2 3">
    <name type="scientific">Mollisia scopiformis</name>
    <name type="common">Conifer needle endophyte fungus</name>
    <name type="synonym">Phialocephala scopiformis</name>
    <dbReference type="NCBI Taxonomy" id="149040"/>
    <lineage>
        <taxon>Eukaryota</taxon>
        <taxon>Fungi</taxon>
        <taxon>Dikarya</taxon>
        <taxon>Ascomycota</taxon>
        <taxon>Pezizomycotina</taxon>
        <taxon>Leotiomycetes</taxon>
        <taxon>Helotiales</taxon>
        <taxon>Mollisiaceae</taxon>
        <taxon>Mollisia</taxon>
    </lineage>
</organism>
<keyword evidence="3" id="KW-1185">Reference proteome</keyword>
<protein>
    <submittedName>
        <fullName evidence="2">Uncharacterized protein</fullName>
    </submittedName>
</protein>
<proteinExistence type="predicted"/>
<dbReference type="KEGG" id="psco:LY89DRAFT_739170"/>
<dbReference type="InterPro" id="IPR052228">
    <property type="entry name" value="Sec_Metab_Biosynth_Oxidored"/>
</dbReference>
<gene>
    <name evidence="2" type="ORF">LY89DRAFT_739170</name>
</gene>
<dbReference type="Proteomes" id="UP000070700">
    <property type="component" value="Unassembled WGS sequence"/>
</dbReference>
<dbReference type="InterPro" id="IPR036291">
    <property type="entry name" value="NAD(P)-bd_dom_sf"/>
</dbReference>
<dbReference type="InParanoid" id="A0A194WVQ2"/>
<keyword evidence="1" id="KW-0560">Oxidoreductase</keyword>
<evidence type="ECO:0000313" key="3">
    <source>
        <dbReference type="Proteomes" id="UP000070700"/>
    </source>
</evidence>
<name>A0A194WVQ2_MOLSC</name>
<evidence type="ECO:0000256" key="1">
    <source>
        <dbReference type="ARBA" id="ARBA00023002"/>
    </source>
</evidence>
<dbReference type="PANTHER" id="PTHR47534">
    <property type="entry name" value="YALI0E05731P"/>
    <property type="match status" value="1"/>
</dbReference>
<dbReference type="Pfam" id="PF00106">
    <property type="entry name" value="adh_short"/>
    <property type="match status" value="1"/>
</dbReference>
<accession>A0A194WVQ2</accession>
<dbReference type="Gene3D" id="3.40.50.720">
    <property type="entry name" value="NAD(P)-binding Rossmann-like Domain"/>
    <property type="match status" value="1"/>
</dbReference>
<dbReference type="InterPro" id="IPR002347">
    <property type="entry name" value="SDR_fam"/>
</dbReference>
<dbReference type="GO" id="GO:0016491">
    <property type="term" value="F:oxidoreductase activity"/>
    <property type="evidence" value="ECO:0007669"/>
    <property type="project" value="UniProtKB-KW"/>
</dbReference>
<dbReference type="RefSeq" id="XP_018066109.1">
    <property type="nucleotide sequence ID" value="XM_018220440.1"/>
</dbReference>